<evidence type="ECO:0000313" key="1">
    <source>
        <dbReference type="EMBL" id="KDR15726.1"/>
    </source>
</evidence>
<dbReference type="Proteomes" id="UP000027135">
    <property type="component" value="Unassembled WGS sequence"/>
</dbReference>
<gene>
    <name evidence="1" type="ORF">L798_09804</name>
</gene>
<evidence type="ECO:0000313" key="2">
    <source>
        <dbReference type="Proteomes" id="UP000027135"/>
    </source>
</evidence>
<accession>A0A067R855</accession>
<name>A0A067R855_ZOONE</name>
<protein>
    <submittedName>
        <fullName evidence="1">Uncharacterized protein</fullName>
    </submittedName>
</protein>
<dbReference type="AlphaFoldDB" id="A0A067R855"/>
<dbReference type="EMBL" id="KK852818">
    <property type="protein sequence ID" value="KDR15726.1"/>
    <property type="molecule type" value="Genomic_DNA"/>
</dbReference>
<proteinExistence type="predicted"/>
<organism evidence="1 2">
    <name type="scientific">Zootermopsis nevadensis</name>
    <name type="common">Dampwood termite</name>
    <dbReference type="NCBI Taxonomy" id="136037"/>
    <lineage>
        <taxon>Eukaryota</taxon>
        <taxon>Metazoa</taxon>
        <taxon>Ecdysozoa</taxon>
        <taxon>Arthropoda</taxon>
        <taxon>Hexapoda</taxon>
        <taxon>Insecta</taxon>
        <taxon>Pterygota</taxon>
        <taxon>Neoptera</taxon>
        <taxon>Polyneoptera</taxon>
        <taxon>Dictyoptera</taxon>
        <taxon>Blattodea</taxon>
        <taxon>Blattoidea</taxon>
        <taxon>Termitoidae</taxon>
        <taxon>Termopsidae</taxon>
        <taxon>Zootermopsis</taxon>
    </lineage>
</organism>
<keyword evidence="2" id="KW-1185">Reference proteome</keyword>
<reference evidence="1 2" key="1">
    <citation type="journal article" date="2014" name="Nat. Commun.">
        <title>Molecular traces of alternative social organization in a termite genome.</title>
        <authorList>
            <person name="Terrapon N."/>
            <person name="Li C."/>
            <person name="Robertson H.M."/>
            <person name="Ji L."/>
            <person name="Meng X."/>
            <person name="Booth W."/>
            <person name="Chen Z."/>
            <person name="Childers C.P."/>
            <person name="Glastad K.M."/>
            <person name="Gokhale K."/>
            <person name="Gowin J."/>
            <person name="Gronenberg W."/>
            <person name="Hermansen R.A."/>
            <person name="Hu H."/>
            <person name="Hunt B.G."/>
            <person name="Huylmans A.K."/>
            <person name="Khalil S.M."/>
            <person name="Mitchell R.D."/>
            <person name="Munoz-Torres M.C."/>
            <person name="Mustard J.A."/>
            <person name="Pan H."/>
            <person name="Reese J.T."/>
            <person name="Scharf M.E."/>
            <person name="Sun F."/>
            <person name="Vogel H."/>
            <person name="Xiao J."/>
            <person name="Yang W."/>
            <person name="Yang Z."/>
            <person name="Yang Z."/>
            <person name="Zhou J."/>
            <person name="Zhu J."/>
            <person name="Brent C.S."/>
            <person name="Elsik C.G."/>
            <person name="Goodisman M.A."/>
            <person name="Liberles D.A."/>
            <person name="Roe R.M."/>
            <person name="Vargo E.L."/>
            <person name="Vilcinskas A."/>
            <person name="Wang J."/>
            <person name="Bornberg-Bauer E."/>
            <person name="Korb J."/>
            <person name="Zhang G."/>
            <person name="Liebig J."/>
        </authorList>
    </citation>
    <scope>NUCLEOTIDE SEQUENCE [LARGE SCALE GENOMIC DNA]</scope>
    <source>
        <tissue evidence="1">Whole organism</tissue>
    </source>
</reference>
<dbReference type="InParanoid" id="A0A067R855"/>
<sequence length="68" mass="7854">MDIRFKYYTDCVTYVNLKKESNAVKVDPDLDRETRFCQSSCTQESKTGINVRCLLSSEREPALFPSLI</sequence>